<evidence type="ECO:0000259" key="7">
    <source>
        <dbReference type="Pfam" id="PF12912"/>
    </source>
</evidence>
<reference evidence="10 11" key="1">
    <citation type="journal article" date="2012" name="Proc. Natl. Acad. Sci. U.S.A.">
        <title>Genome and physiology of a model Epsilonproteobacterium responsible for sulfide detoxification in marine oxygen depletion zones.</title>
        <authorList>
            <person name="Grote J."/>
            <person name="Schott T."/>
            <person name="Bruckner C.G."/>
            <person name="Glockner F.O."/>
            <person name="Jost G."/>
            <person name="Teeling H."/>
            <person name="Labrenz M."/>
            <person name="Jurgens K."/>
        </authorList>
    </citation>
    <scope>NUCLEOTIDE SEQUENCE [LARGE SCALE GENOMIC DNA]</scope>
    <source>
        <strain evidence="10 11">GD1</strain>
    </source>
</reference>
<dbReference type="GO" id="GO:0008234">
    <property type="term" value="F:cysteine-type peptidase activity"/>
    <property type="evidence" value="ECO:0007669"/>
    <property type="project" value="UniProtKB-KW"/>
</dbReference>
<dbReference type="InterPro" id="IPR025606">
    <property type="entry name" value="NLPC/P60_N_dom"/>
</dbReference>
<keyword evidence="10" id="KW-0449">Lipoprotein</keyword>
<dbReference type="InterPro" id="IPR038765">
    <property type="entry name" value="Papain-like_cys_pep_sf"/>
</dbReference>
<gene>
    <name evidence="10" type="ORF">SMGD1_2720</name>
</gene>
<feature type="domain" description="NLPC/P60 N-terminal" evidence="7">
    <location>
        <begin position="6"/>
        <end position="133"/>
    </location>
</feature>
<evidence type="ECO:0000313" key="11">
    <source>
        <dbReference type="Proteomes" id="UP000006431"/>
    </source>
</evidence>
<evidence type="ECO:0000256" key="5">
    <source>
        <dbReference type="SAM" id="SignalP"/>
    </source>
</evidence>
<feature type="domain" description="NlpC/P60" evidence="6">
    <location>
        <begin position="313"/>
        <end position="390"/>
    </location>
</feature>
<dbReference type="PROSITE" id="PS51257">
    <property type="entry name" value="PROKAR_LIPOPROTEIN"/>
    <property type="match status" value="1"/>
</dbReference>
<keyword evidence="4" id="KW-0788">Thiol protease</keyword>
<keyword evidence="11" id="KW-1185">Reference proteome</keyword>
<evidence type="ECO:0000313" key="10">
    <source>
        <dbReference type="EMBL" id="EHP31242.1"/>
    </source>
</evidence>
<accession>H1FTD3</accession>
<evidence type="ECO:0000256" key="1">
    <source>
        <dbReference type="ARBA" id="ARBA00007074"/>
    </source>
</evidence>
<dbReference type="STRING" id="929558.SMGD1_2720"/>
<dbReference type="EMBL" id="AFRZ01000001">
    <property type="protein sequence ID" value="EHP31242.1"/>
    <property type="molecule type" value="Genomic_DNA"/>
</dbReference>
<keyword evidence="3" id="KW-0378">Hydrolase</keyword>
<sequence length="453" mass="52557">MRYFFLVLLALIFASCSSKELIVNKEKQEVEKEVKPKQETKKVVEIADLIDIPQNVEFFTNSLNARVETYPIQKKYEQYYFNVWNDIEPREKLEDVKWPFFSYKAGNSYGENFELLKQEFFDEMFQNANFDNYATINAKAITLRHADIRAFPTIKPLLRDPEKAGEGFPFDYLQNSTVYANKPLFVSHYSKDKEWVYAFSSFTSGWIKTSDIVFLKKEHTDSWQNAQQIFLLKEDVPIYSTNGDFLFSSKIGMMLALISEDKENFTALVISSYKNLTPMFERVKISKNIARKEILNLDREALAHIMNEVFKSNYGWGGMYGQRDCSSTLRDMYAPFGIWLPRNSSQQAKVGRIITLENLSDEEKISLIKEEAVPFQTLLYKKGHIVLYVGTVDDEIIVFHNTWGIKTKKNDVEGRVVVGKTVFSTLRLGSNLEDYDKEAEILTNLKSMNILTQ</sequence>
<dbReference type="InterPro" id="IPR026864">
    <property type="entry name" value="SH3b2-type_SH3"/>
</dbReference>
<dbReference type="Pfam" id="PF12912">
    <property type="entry name" value="N_NLPC_P60"/>
    <property type="match status" value="1"/>
</dbReference>
<dbReference type="OrthoDB" id="9799970at2"/>
<evidence type="ECO:0000259" key="6">
    <source>
        <dbReference type="Pfam" id="PF00877"/>
    </source>
</evidence>
<feature type="domain" description="SH3b1" evidence="8">
    <location>
        <begin position="156"/>
        <end position="208"/>
    </location>
</feature>
<dbReference type="Gene3D" id="3.90.1720.10">
    <property type="entry name" value="endopeptidase domain like (from Nostoc punctiforme)"/>
    <property type="match status" value="1"/>
</dbReference>
<dbReference type="RefSeq" id="WP_008337478.1">
    <property type="nucleotide sequence ID" value="NZ_AFRZ01000001.1"/>
</dbReference>
<proteinExistence type="inferred from homology"/>
<evidence type="ECO:0000259" key="9">
    <source>
        <dbReference type="Pfam" id="PF12914"/>
    </source>
</evidence>
<dbReference type="PIRSF" id="PIRSF019015">
    <property type="entry name" value="P60_peptidase_YkfC"/>
    <property type="match status" value="1"/>
</dbReference>
<feature type="signal peptide" evidence="5">
    <location>
        <begin position="1"/>
        <end position="20"/>
    </location>
</feature>
<dbReference type="Pfam" id="PF12914">
    <property type="entry name" value="SH3_7"/>
    <property type="match status" value="1"/>
</dbReference>
<dbReference type="AlphaFoldDB" id="B6BJJ7"/>
<dbReference type="eggNOG" id="COG0791">
    <property type="taxonomic scope" value="Bacteria"/>
</dbReference>
<dbReference type="InterPro" id="IPR039439">
    <property type="entry name" value="SH3b1_dom"/>
</dbReference>
<evidence type="ECO:0000256" key="3">
    <source>
        <dbReference type="ARBA" id="ARBA00022801"/>
    </source>
</evidence>
<evidence type="ECO:0000259" key="8">
    <source>
        <dbReference type="Pfam" id="PF12913"/>
    </source>
</evidence>
<evidence type="ECO:0000256" key="4">
    <source>
        <dbReference type="ARBA" id="ARBA00022807"/>
    </source>
</evidence>
<dbReference type="InterPro" id="IPR027017">
    <property type="entry name" value="P60_peptidase_YkfC"/>
</dbReference>
<evidence type="ECO:0000256" key="2">
    <source>
        <dbReference type="ARBA" id="ARBA00022670"/>
    </source>
</evidence>
<dbReference type="GO" id="GO:0006508">
    <property type="term" value="P:proteolysis"/>
    <property type="evidence" value="ECO:0007669"/>
    <property type="project" value="UniProtKB-KW"/>
</dbReference>
<dbReference type="HOGENOM" id="CLU_028171_1_0_7"/>
<comment type="similarity">
    <text evidence="1">Belongs to the peptidase C40 family.</text>
</comment>
<dbReference type="Pfam" id="PF12913">
    <property type="entry name" value="SH3_6"/>
    <property type="match status" value="1"/>
</dbReference>
<dbReference type="Proteomes" id="UP000006431">
    <property type="component" value="Unassembled WGS sequence"/>
</dbReference>
<name>B6BJJ7_SULGG</name>
<dbReference type="Pfam" id="PF00877">
    <property type="entry name" value="NLPC_P60"/>
    <property type="match status" value="1"/>
</dbReference>
<feature type="chain" id="PRO_5002840516" evidence="5">
    <location>
        <begin position="21"/>
        <end position="453"/>
    </location>
</feature>
<dbReference type="InterPro" id="IPR000064">
    <property type="entry name" value="NLP_P60_dom"/>
</dbReference>
<comment type="caution">
    <text evidence="10">The sequence shown here is derived from an EMBL/GenBank/DDBJ whole genome shotgun (WGS) entry which is preliminary data.</text>
</comment>
<keyword evidence="5" id="KW-0732">Signal</keyword>
<dbReference type="PATRIC" id="fig|929558.5.peg.2709"/>
<accession>B6BJJ7</accession>
<keyword evidence="2" id="KW-0645">Protease</keyword>
<dbReference type="SUPFAM" id="SSF54001">
    <property type="entry name" value="Cysteine proteinases"/>
    <property type="match status" value="1"/>
</dbReference>
<protein>
    <submittedName>
        <fullName evidence="10">Lipoprotein, NLP/P60 family</fullName>
    </submittedName>
</protein>
<feature type="domain" description="SH3b2-type SH3" evidence="9">
    <location>
        <begin position="222"/>
        <end position="262"/>
    </location>
</feature>
<organism evidence="10 11">
    <name type="scientific">Sulfurimonas gotlandica (strain DSM 19862 / JCM 16533 / GD1)</name>
    <dbReference type="NCBI Taxonomy" id="929558"/>
    <lineage>
        <taxon>Bacteria</taxon>
        <taxon>Pseudomonadati</taxon>
        <taxon>Campylobacterota</taxon>
        <taxon>Epsilonproteobacteria</taxon>
        <taxon>Campylobacterales</taxon>
        <taxon>Sulfurimonadaceae</taxon>
        <taxon>Sulfurimonas</taxon>
    </lineage>
</organism>